<name>A0A9Q1CG82_HOLLE</name>
<comment type="subcellular location">
    <subcellularLocation>
        <location evidence="1">Cell membrane</location>
        <topology evidence="1">Multi-pass membrane protein</topology>
    </subcellularLocation>
</comment>
<dbReference type="CDD" id="cd00637">
    <property type="entry name" value="7tm_classA_rhodopsin-like"/>
    <property type="match status" value="1"/>
</dbReference>
<evidence type="ECO:0000256" key="3">
    <source>
        <dbReference type="ARBA" id="ARBA00022692"/>
    </source>
</evidence>
<reference evidence="12" key="1">
    <citation type="submission" date="2021-10" db="EMBL/GenBank/DDBJ databases">
        <title>Tropical sea cucumber genome reveals ecological adaptation and Cuvierian tubules defense mechanism.</title>
        <authorList>
            <person name="Chen T."/>
        </authorList>
    </citation>
    <scope>NUCLEOTIDE SEQUENCE</scope>
    <source>
        <strain evidence="12">Nanhai2018</strain>
        <tissue evidence="12">Muscle</tissue>
    </source>
</reference>
<proteinExistence type="predicted"/>
<dbReference type="AlphaFoldDB" id="A0A9Q1CG82"/>
<feature type="transmembrane region" description="Helical" evidence="10">
    <location>
        <begin position="323"/>
        <end position="345"/>
    </location>
</feature>
<dbReference type="GO" id="GO:0005886">
    <property type="term" value="C:plasma membrane"/>
    <property type="evidence" value="ECO:0007669"/>
    <property type="project" value="UniProtKB-SubCell"/>
</dbReference>
<feature type="transmembrane region" description="Helical" evidence="10">
    <location>
        <begin position="22"/>
        <end position="44"/>
    </location>
</feature>
<dbReference type="OrthoDB" id="9996086at2759"/>
<dbReference type="PANTHER" id="PTHR24248:SF120">
    <property type="entry name" value="G-PROTEIN COUPLED RECEPTORS FAMILY 1 PROFILE DOMAIN-CONTAINING PROTEIN"/>
    <property type="match status" value="1"/>
</dbReference>
<dbReference type="GO" id="GO:0004930">
    <property type="term" value="F:G protein-coupled receptor activity"/>
    <property type="evidence" value="ECO:0007669"/>
    <property type="project" value="UniProtKB-KW"/>
</dbReference>
<protein>
    <submittedName>
        <fullName evidence="12">Beta-1 adrenergic receptor</fullName>
    </submittedName>
</protein>
<dbReference type="InterPro" id="IPR017452">
    <property type="entry name" value="GPCR_Rhodpsn_7TM"/>
</dbReference>
<evidence type="ECO:0000256" key="4">
    <source>
        <dbReference type="ARBA" id="ARBA00022989"/>
    </source>
</evidence>
<dbReference type="SUPFAM" id="SSF81321">
    <property type="entry name" value="Family A G protein-coupled receptor-like"/>
    <property type="match status" value="1"/>
</dbReference>
<gene>
    <name evidence="12" type="ORF">HOLleu_11536</name>
</gene>
<feature type="transmembrane region" description="Helical" evidence="10">
    <location>
        <begin position="137"/>
        <end position="158"/>
    </location>
</feature>
<keyword evidence="4 10" id="KW-1133">Transmembrane helix</keyword>
<dbReference type="Proteomes" id="UP001152320">
    <property type="component" value="Chromosome 4"/>
</dbReference>
<dbReference type="GO" id="GO:0071880">
    <property type="term" value="P:adenylate cyclase-activating adrenergic receptor signaling pathway"/>
    <property type="evidence" value="ECO:0007669"/>
    <property type="project" value="TreeGrafter"/>
</dbReference>
<evidence type="ECO:0000313" key="12">
    <source>
        <dbReference type="EMBL" id="KAJ8044153.1"/>
    </source>
</evidence>
<dbReference type="PRINTS" id="PR00237">
    <property type="entry name" value="GPCRRHODOPSN"/>
</dbReference>
<evidence type="ECO:0000256" key="1">
    <source>
        <dbReference type="ARBA" id="ARBA00004651"/>
    </source>
</evidence>
<keyword evidence="3 10" id="KW-0812">Transmembrane</keyword>
<evidence type="ECO:0000256" key="6">
    <source>
        <dbReference type="ARBA" id="ARBA00023136"/>
    </source>
</evidence>
<keyword evidence="8" id="KW-0807">Transducer</keyword>
<dbReference type="PANTHER" id="PTHR24248">
    <property type="entry name" value="ADRENERGIC RECEPTOR-RELATED G-PROTEIN COUPLED RECEPTOR"/>
    <property type="match status" value="1"/>
</dbReference>
<feature type="transmembrane region" description="Helical" evidence="10">
    <location>
        <begin position="293"/>
        <end position="311"/>
    </location>
</feature>
<feature type="domain" description="G-protein coupled receptors family 1 profile" evidence="11">
    <location>
        <begin position="34"/>
        <end position="343"/>
    </location>
</feature>
<feature type="region of interest" description="Disordered" evidence="9">
    <location>
        <begin position="225"/>
        <end position="251"/>
    </location>
</feature>
<evidence type="ECO:0000256" key="2">
    <source>
        <dbReference type="ARBA" id="ARBA00022475"/>
    </source>
</evidence>
<sequence length="365" mass="42432">MDLANGNDTDYILVDVPVSLQVIYFILGIAILVTNLIVIIAFLLDRDIRSVPTNIFIFNLSISDFLMGTDLIFHFSWSNESGLIVAPLYGTLWCQLNTAIYYQALLVSVWTVVVISWDRLQMVSNPFKYRQRTVRRAVWIVITLWSILLLYVCFNLFVLPMFYDDPIDQVYCIETDLPNDYVLESWWTDFLLPFVILVVINVRVVTQLRKATIEKYDTQMKEMYGTDASSNQNDRTSSKNYDITSNSDGNENTSEFKMIGEETTLSTTLKLPELRIQKAVRLELGKIQRTTKILEIFVGVFVICLLPYYIVILIDCFTSLPDWVILASYLNVCANSLVNPFMYAFMCRKFRHRFELMRKCRRRAN</sequence>
<feature type="transmembrane region" description="Helical" evidence="10">
    <location>
        <begin position="186"/>
        <end position="205"/>
    </location>
</feature>
<evidence type="ECO:0000256" key="5">
    <source>
        <dbReference type="ARBA" id="ARBA00023040"/>
    </source>
</evidence>
<dbReference type="InterPro" id="IPR000276">
    <property type="entry name" value="GPCR_Rhodpsn"/>
</dbReference>
<dbReference type="Pfam" id="PF00001">
    <property type="entry name" value="7tm_1"/>
    <property type="match status" value="1"/>
</dbReference>
<evidence type="ECO:0000259" key="11">
    <source>
        <dbReference type="PROSITE" id="PS50262"/>
    </source>
</evidence>
<feature type="transmembrane region" description="Helical" evidence="10">
    <location>
        <begin position="99"/>
        <end position="117"/>
    </location>
</feature>
<feature type="compositionally biased region" description="Polar residues" evidence="9">
    <location>
        <begin position="227"/>
        <end position="251"/>
    </location>
</feature>
<evidence type="ECO:0000256" key="10">
    <source>
        <dbReference type="SAM" id="Phobius"/>
    </source>
</evidence>
<organism evidence="12 13">
    <name type="scientific">Holothuria leucospilota</name>
    <name type="common">Black long sea cucumber</name>
    <name type="synonym">Mertensiothuria leucospilota</name>
    <dbReference type="NCBI Taxonomy" id="206669"/>
    <lineage>
        <taxon>Eukaryota</taxon>
        <taxon>Metazoa</taxon>
        <taxon>Echinodermata</taxon>
        <taxon>Eleutherozoa</taxon>
        <taxon>Echinozoa</taxon>
        <taxon>Holothuroidea</taxon>
        <taxon>Aspidochirotacea</taxon>
        <taxon>Aspidochirotida</taxon>
        <taxon>Holothuriidae</taxon>
        <taxon>Holothuria</taxon>
    </lineage>
</organism>
<accession>A0A9Q1CG82</accession>
<comment type="caution">
    <text evidence="12">The sequence shown here is derived from an EMBL/GenBank/DDBJ whole genome shotgun (WGS) entry which is preliminary data.</text>
</comment>
<dbReference type="PROSITE" id="PS50262">
    <property type="entry name" value="G_PROTEIN_RECEP_F1_2"/>
    <property type="match status" value="1"/>
</dbReference>
<dbReference type="Gene3D" id="1.20.1070.10">
    <property type="entry name" value="Rhodopsin 7-helix transmembrane proteins"/>
    <property type="match status" value="1"/>
</dbReference>
<keyword evidence="2" id="KW-1003">Cell membrane</keyword>
<keyword evidence="13" id="KW-1185">Reference proteome</keyword>
<keyword evidence="7 12" id="KW-0675">Receptor</keyword>
<evidence type="ECO:0000256" key="8">
    <source>
        <dbReference type="ARBA" id="ARBA00023224"/>
    </source>
</evidence>
<keyword evidence="6 10" id="KW-0472">Membrane</keyword>
<dbReference type="GO" id="GO:0043410">
    <property type="term" value="P:positive regulation of MAPK cascade"/>
    <property type="evidence" value="ECO:0007669"/>
    <property type="project" value="TreeGrafter"/>
</dbReference>
<evidence type="ECO:0000313" key="13">
    <source>
        <dbReference type="Proteomes" id="UP001152320"/>
    </source>
</evidence>
<feature type="transmembrane region" description="Helical" evidence="10">
    <location>
        <begin position="56"/>
        <end position="77"/>
    </location>
</feature>
<evidence type="ECO:0000256" key="7">
    <source>
        <dbReference type="ARBA" id="ARBA00023170"/>
    </source>
</evidence>
<dbReference type="EMBL" id="JAIZAY010000004">
    <property type="protein sequence ID" value="KAJ8044153.1"/>
    <property type="molecule type" value="Genomic_DNA"/>
</dbReference>
<keyword evidence="5" id="KW-0297">G-protein coupled receptor</keyword>
<evidence type="ECO:0000256" key="9">
    <source>
        <dbReference type="SAM" id="MobiDB-lite"/>
    </source>
</evidence>